<accession>A0ABS2Q0B2</accession>
<name>A0ABS2Q0B2_9BACL</name>
<dbReference type="Proteomes" id="UP000808914">
    <property type="component" value="Unassembled WGS sequence"/>
</dbReference>
<evidence type="ECO:0000313" key="1">
    <source>
        <dbReference type="EMBL" id="MBM7645729.1"/>
    </source>
</evidence>
<reference evidence="1 2" key="1">
    <citation type="submission" date="2021-01" db="EMBL/GenBank/DDBJ databases">
        <title>Genomic Encyclopedia of Type Strains, Phase IV (KMG-IV): sequencing the most valuable type-strain genomes for metagenomic binning, comparative biology and taxonomic classification.</title>
        <authorList>
            <person name="Goeker M."/>
        </authorList>
    </citation>
    <scope>NUCLEOTIDE SEQUENCE [LARGE SCALE GENOMIC DNA]</scope>
    <source>
        <strain evidence="1 2">DSM 28236</strain>
    </source>
</reference>
<sequence>MREINIGSLKINAYDQLSTVTFSQSIAVKKYSKTKKSQGFGEQSGDCVISQPDGMILDHDIADSQVRAGKRF</sequence>
<protein>
    <recommendedName>
        <fullName evidence="3">Spore germination protein GerPA/GerPF</fullName>
    </recommendedName>
</protein>
<evidence type="ECO:0008006" key="3">
    <source>
        <dbReference type="Google" id="ProtNLM"/>
    </source>
</evidence>
<gene>
    <name evidence="1" type="ORF">JOD45_001948</name>
</gene>
<keyword evidence="2" id="KW-1185">Reference proteome</keyword>
<organism evidence="1 2">
    <name type="scientific">Scopulibacillus daqui</name>
    <dbReference type="NCBI Taxonomy" id="1469162"/>
    <lineage>
        <taxon>Bacteria</taxon>
        <taxon>Bacillati</taxon>
        <taxon>Bacillota</taxon>
        <taxon>Bacilli</taxon>
        <taxon>Bacillales</taxon>
        <taxon>Sporolactobacillaceae</taxon>
        <taxon>Scopulibacillus</taxon>
    </lineage>
</organism>
<proteinExistence type="predicted"/>
<comment type="caution">
    <text evidence="1">The sequence shown here is derived from an EMBL/GenBank/DDBJ whole genome shotgun (WGS) entry which is preliminary data.</text>
</comment>
<dbReference type="RefSeq" id="WP_205003647.1">
    <property type="nucleotide sequence ID" value="NZ_JAFBER010000011.1"/>
</dbReference>
<dbReference type="EMBL" id="JAFBER010000011">
    <property type="protein sequence ID" value="MBM7645729.1"/>
    <property type="molecule type" value="Genomic_DNA"/>
</dbReference>
<evidence type="ECO:0000313" key="2">
    <source>
        <dbReference type="Proteomes" id="UP000808914"/>
    </source>
</evidence>